<protein>
    <submittedName>
        <fullName evidence="9">Sulfatase</fullName>
    </submittedName>
</protein>
<sequence length="673" mass="76684">MFSDFFLGMQQDLKIFLLPPLICAMFRLIFILVYRPKKSPRGEWGKWLTCFRYGFWWGMDFNAYVFLVPLLLVSVPGAFIPAYFAIGDTVRLTLFLLYAALLYTAFIGKMIFFSHFHDTFNQTIWLGRHADKRNFADIFFHQNHGVWLLLGYLPYLALCFLAGNAVLSLPSLSYSTVTDGAGQYAVNALVFVLSIVLFYWLRYGGTLRHRLKPEWDEVPAIVKEDFILGKATMDDLIALKMVWKRPVQEILHHSDEESHMIMRAVLPAKCSLDRTPLEAFKRTARGARITKPRHIFFLLGESYGQVFFDAPYAALNLMEAGARFRAEPHTVCINNFLPSGMISQPSLVSLLLGVYDADLELNENVLFWNHTLPTSLLYQLRALGYRTSFWYGGGLNWGSLVHFIPALGFDAAYGGTDICGADAPRTWLGVYDHIFLAEAAQRIRDEGDAAPSFHFLYTTSNHGPFLIPFEECGFDAARLNPEMAAALTKNSKKYRGLGCAWYGDFALCRFIDEMRAAFPDSLFIVTGDHVGGENPIIEGLSERQELLLRERILPSFSMHHPALTAEHLAHNEIGGHMNILPTLIELIAPKGFPYYAIEKPLTEPIERVVTPYAWITREEIGFYRERAAQELTVTAGELPWLYDTERFTAERDAYIELTAYYVRHPELLMKSLR</sequence>
<name>F5RQ81_9FIRM</name>
<comment type="subcellular location">
    <subcellularLocation>
        <location evidence="1">Cell membrane</location>
        <topology evidence="1">Multi-pass membrane protein</topology>
    </subcellularLocation>
</comment>
<evidence type="ECO:0000256" key="6">
    <source>
        <dbReference type="ARBA" id="ARBA00023136"/>
    </source>
</evidence>
<evidence type="ECO:0000313" key="9">
    <source>
        <dbReference type="EMBL" id="EGK57205.1"/>
    </source>
</evidence>
<keyword evidence="6 7" id="KW-0472">Membrane</keyword>
<keyword evidence="5 7" id="KW-1133">Transmembrane helix</keyword>
<dbReference type="PANTHER" id="PTHR47371:SF3">
    <property type="entry name" value="PHOSPHOGLYCEROL TRANSFERASE I"/>
    <property type="match status" value="1"/>
</dbReference>
<keyword evidence="10" id="KW-1185">Reference proteome</keyword>
<evidence type="ECO:0000256" key="2">
    <source>
        <dbReference type="ARBA" id="ARBA00004936"/>
    </source>
</evidence>
<dbReference type="AlphaFoldDB" id="F5RQ81"/>
<dbReference type="STRING" id="888060.HMPREF9081_2417"/>
<evidence type="ECO:0000256" key="5">
    <source>
        <dbReference type="ARBA" id="ARBA00022989"/>
    </source>
</evidence>
<dbReference type="SUPFAM" id="SSF53649">
    <property type="entry name" value="Alkaline phosphatase-like"/>
    <property type="match status" value="1"/>
</dbReference>
<evidence type="ECO:0000256" key="7">
    <source>
        <dbReference type="SAM" id="Phobius"/>
    </source>
</evidence>
<keyword evidence="3" id="KW-1003">Cell membrane</keyword>
<dbReference type="PANTHER" id="PTHR47371">
    <property type="entry name" value="LIPOTEICHOIC ACID SYNTHASE"/>
    <property type="match status" value="1"/>
</dbReference>
<feature type="transmembrane region" description="Helical" evidence="7">
    <location>
        <begin position="181"/>
        <end position="201"/>
    </location>
</feature>
<dbReference type="InterPro" id="IPR000917">
    <property type="entry name" value="Sulfatase_N"/>
</dbReference>
<accession>F5RQ81</accession>
<evidence type="ECO:0000313" key="10">
    <source>
        <dbReference type="Proteomes" id="UP000004067"/>
    </source>
</evidence>
<comment type="caution">
    <text evidence="9">The sequence shown here is derived from an EMBL/GenBank/DDBJ whole genome shotgun (WGS) entry which is preliminary data.</text>
</comment>
<dbReference type="eggNOG" id="COG1368">
    <property type="taxonomic scope" value="Bacteria"/>
</dbReference>
<dbReference type="RefSeq" id="WP_006307582.1">
    <property type="nucleotide sequence ID" value="NZ_GL892076.1"/>
</dbReference>
<evidence type="ECO:0000256" key="4">
    <source>
        <dbReference type="ARBA" id="ARBA00022692"/>
    </source>
</evidence>
<evidence type="ECO:0000256" key="3">
    <source>
        <dbReference type="ARBA" id="ARBA00022475"/>
    </source>
</evidence>
<reference evidence="9 10" key="1">
    <citation type="submission" date="2011-04" db="EMBL/GenBank/DDBJ databases">
        <authorList>
            <person name="Muzny D."/>
            <person name="Qin X."/>
            <person name="Deng J."/>
            <person name="Jiang H."/>
            <person name="Liu Y."/>
            <person name="Qu J."/>
            <person name="Song X.-Z."/>
            <person name="Zhang L."/>
            <person name="Thornton R."/>
            <person name="Coyle M."/>
            <person name="Francisco L."/>
            <person name="Jackson L."/>
            <person name="Javaid M."/>
            <person name="Korchina V."/>
            <person name="Kovar C."/>
            <person name="Mata R."/>
            <person name="Mathew T."/>
            <person name="Ngo R."/>
            <person name="Nguyen L."/>
            <person name="Nguyen N."/>
            <person name="Okwuonu G."/>
            <person name="Ongeri F."/>
            <person name="Pham C."/>
            <person name="Simmons D."/>
            <person name="Wilczek-Boney K."/>
            <person name="Hale W."/>
            <person name="Jakkamsetti A."/>
            <person name="Pham P."/>
            <person name="Ruth R."/>
            <person name="San Lucas F."/>
            <person name="Warren J."/>
            <person name="Zhang J."/>
            <person name="Zhao Z."/>
            <person name="Zhou C."/>
            <person name="Zhu D."/>
            <person name="Lee S."/>
            <person name="Bess C."/>
            <person name="Blankenburg K."/>
            <person name="Forbes L."/>
            <person name="Fu Q."/>
            <person name="Gubbala S."/>
            <person name="Hirani K."/>
            <person name="Jayaseelan J.C."/>
            <person name="Lara F."/>
            <person name="Munidasa M."/>
            <person name="Palculict T."/>
            <person name="Patil S."/>
            <person name="Pu L.-L."/>
            <person name="Saada N."/>
            <person name="Tang L."/>
            <person name="Weissenberger G."/>
            <person name="Zhu Y."/>
            <person name="Hemphill L."/>
            <person name="Shang Y."/>
            <person name="Youmans B."/>
            <person name="Ayvaz T."/>
            <person name="Ross M."/>
            <person name="Santibanez J."/>
            <person name="Aqrawi P."/>
            <person name="Gross S."/>
            <person name="Joshi V."/>
            <person name="Fowler G."/>
            <person name="Nazareth L."/>
            <person name="Reid J."/>
            <person name="Worley K."/>
            <person name="Petrosino J."/>
            <person name="Highlander S."/>
            <person name="Gibbs R."/>
        </authorList>
    </citation>
    <scope>NUCLEOTIDE SEQUENCE [LARGE SCALE GENOMIC DNA]</scope>
    <source>
        <strain evidence="9 10">DSM 2778</strain>
    </source>
</reference>
<dbReference type="InterPro" id="IPR017850">
    <property type="entry name" value="Alkaline_phosphatase_core_sf"/>
</dbReference>
<feature type="transmembrane region" description="Helical" evidence="7">
    <location>
        <begin position="61"/>
        <end position="86"/>
    </location>
</feature>
<feature type="transmembrane region" description="Helical" evidence="7">
    <location>
        <begin position="15"/>
        <end position="34"/>
    </location>
</feature>
<dbReference type="GO" id="GO:0005886">
    <property type="term" value="C:plasma membrane"/>
    <property type="evidence" value="ECO:0007669"/>
    <property type="project" value="UniProtKB-SubCell"/>
</dbReference>
<organism evidence="9 10">
    <name type="scientific">Centipeda periodontii DSM 2778</name>
    <dbReference type="NCBI Taxonomy" id="888060"/>
    <lineage>
        <taxon>Bacteria</taxon>
        <taxon>Bacillati</taxon>
        <taxon>Bacillota</taxon>
        <taxon>Negativicutes</taxon>
        <taxon>Selenomonadales</taxon>
        <taxon>Selenomonadaceae</taxon>
        <taxon>Centipeda</taxon>
    </lineage>
</organism>
<evidence type="ECO:0000256" key="1">
    <source>
        <dbReference type="ARBA" id="ARBA00004651"/>
    </source>
</evidence>
<dbReference type="OrthoDB" id="9777768at2"/>
<feature type="domain" description="Sulfatase N-terminal" evidence="8">
    <location>
        <begin position="295"/>
        <end position="586"/>
    </location>
</feature>
<evidence type="ECO:0000259" key="8">
    <source>
        <dbReference type="Pfam" id="PF00884"/>
    </source>
</evidence>
<dbReference type="EMBL" id="AFHQ01000059">
    <property type="protein sequence ID" value="EGK57205.1"/>
    <property type="molecule type" value="Genomic_DNA"/>
</dbReference>
<feature type="transmembrane region" description="Helical" evidence="7">
    <location>
        <begin position="146"/>
        <end position="169"/>
    </location>
</feature>
<dbReference type="Pfam" id="PF00884">
    <property type="entry name" value="Sulfatase"/>
    <property type="match status" value="1"/>
</dbReference>
<proteinExistence type="predicted"/>
<feature type="transmembrane region" description="Helical" evidence="7">
    <location>
        <begin position="92"/>
        <end position="112"/>
    </location>
</feature>
<dbReference type="InterPro" id="IPR050448">
    <property type="entry name" value="OpgB/LTA_synthase_biosynth"/>
</dbReference>
<dbReference type="Proteomes" id="UP000004067">
    <property type="component" value="Unassembled WGS sequence"/>
</dbReference>
<keyword evidence="4 7" id="KW-0812">Transmembrane</keyword>
<comment type="pathway">
    <text evidence="2">Cell wall biogenesis; lipoteichoic acid biosynthesis.</text>
</comment>
<gene>
    <name evidence="9" type="ORF">HMPREF9081_2417</name>
</gene>
<dbReference type="HOGENOM" id="CLU_028667_0_0_9"/>
<dbReference type="Gene3D" id="3.40.720.10">
    <property type="entry name" value="Alkaline Phosphatase, subunit A"/>
    <property type="match status" value="1"/>
</dbReference>